<sequence>MLRRLSTSLLFATISTLSWAQDSLISYVDPFIGTGGHGHTFPGAAVPFGMVQLSPDNGRSGWDWCSGYHYSDSLIAGFSHMHLSGTGIGDWLDISVMPLEAPLDDTTKGVKIPFSHDNERASPGYYQVTLDNGIQAELTASERIGYHRYTYPQIDTPVVRFDLAFRQNWDTPTETHISILNDSTLVGYRYSTGWAKIQRVYFAARTSAPFVKTILHDGQSASTMTDMAETYERGKGVSAQLLFDGSRHKTIELKVALSMTGYEKALNELNHAKKDRFNAARQTAKDKWEAELQKIKIRSESDELKRVFYTALYHTALSPTLYADADGEYRNAHGDIHTMPNGASRYTLFSLWDTFRALKPLFTLTQPDKYTDMLNSMLAFHDENGLLPVWDLSTWETNTMTGYHAIPVLADAILKDWPGLDAERAYQAMLKSAHQAIRGVPDYIAYGYLPQDKAGGSVTITLEYAFDDWCIAQVAKKLGKTADYATFMNRAKSYANLFDKQTGFMRAKNSDGQFIEPFDPFWSEHDFDKSQYIEGNAWQHSFFVPHDVRGLANLYGGNEGLSTKLDELFSAPSEMHGDNISPDASGFIGQYAHGNEPSHHIAYMYSYIGEPWKTQDRVRQIVDSMYHDGPDGYAGNEDAGQMSAWAVWSIAGLYPANPASGEYVFGSPIADETIFTLPNGKQFTIRALDNSEKNSYIQSATLNGKPYENTYLRHQDMLNGGELVFKMGPKPSKRFGQKPETWPGSDQNRYPNPASR</sequence>
<dbReference type="STRING" id="623280.SAMN05660226_02917"/>
<dbReference type="PANTHER" id="PTHR12143">
    <property type="entry name" value="PEPTIDE N-GLYCANASE PNGASE -RELATED"/>
    <property type="match status" value="1"/>
</dbReference>
<reference evidence="8 9" key="1">
    <citation type="submission" date="2017-02" db="EMBL/GenBank/DDBJ databases">
        <authorList>
            <person name="Peterson S.W."/>
        </authorList>
    </citation>
    <scope>NUCLEOTIDE SEQUENCE [LARGE SCALE GENOMIC DNA]</scope>
    <source>
        <strain evidence="8 9">DSM 22899</strain>
    </source>
</reference>
<organism evidence="8 9">
    <name type="scientific">Parapedobacter luteus</name>
    <dbReference type="NCBI Taxonomy" id="623280"/>
    <lineage>
        <taxon>Bacteria</taxon>
        <taxon>Pseudomonadati</taxon>
        <taxon>Bacteroidota</taxon>
        <taxon>Sphingobacteriia</taxon>
        <taxon>Sphingobacteriales</taxon>
        <taxon>Sphingobacteriaceae</taxon>
        <taxon>Parapedobacter</taxon>
    </lineage>
</organism>
<dbReference type="InterPro" id="IPR050883">
    <property type="entry name" value="PNGase"/>
</dbReference>
<evidence type="ECO:0000313" key="9">
    <source>
        <dbReference type="Proteomes" id="UP000190541"/>
    </source>
</evidence>
<keyword evidence="3" id="KW-0106">Calcium</keyword>
<keyword evidence="5" id="KW-0732">Signal</keyword>
<dbReference type="Pfam" id="PF17678">
    <property type="entry name" value="Glyco_hydro_92N"/>
    <property type="match status" value="1"/>
</dbReference>
<dbReference type="AlphaFoldDB" id="A0A1T5DR52"/>
<feature type="signal peptide" evidence="5">
    <location>
        <begin position="1"/>
        <end position="20"/>
    </location>
</feature>
<dbReference type="GO" id="GO:0005829">
    <property type="term" value="C:cytosol"/>
    <property type="evidence" value="ECO:0007669"/>
    <property type="project" value="TreeGrafter"/>
</dbReference>
<feature type="domain" description="Glycosyl hydrolase family 92" evidence="6">
    <location>
        <begin position="269"/>
        <end position="729"/>
    </location>
</feature>
<dbReference type="Gene3D" id="3.30.2080.10">
    <property type="entry name" value="GH92 mannosidase domain"/>
    <property type="match status" value="1"/>
</dbReference>
<dbReference type="FunFam" id="3.30.2080.10:FF:000001">
    <property type="entry name" value="Alpha-1,2-mannosidase subfamily"/>
    <property type="match status" value="1"/>
</dbReference>
<dbReference type="InterPro" id="IPR014718">
    <property type="entry name" value="GH-type_carb-bd"/>
</dbReference>
<dbReference type="GO" id="GO:0030246">
    <property type="term" value="F:carbohydrate binding"/>
    <property type="evidence" value="ECO:0007669"/>
    <property type="project" value="InterPro"/>
</dbReference>
<dbReference type="Gene3D" id="1.20.1610.10">
    <property type="entry name" value="alpha-1,2-mannosidases domains"/>
    <property type="match status" value="1"/>
</dbReference>
<comment type="subunit">
    <text evidence="2">Monomer.</text>
</comment>
<dbReference type="Gene3D" id="2.70.98.10">
    <property type="match status" value="1"/>
</dbReference>
<dbReference type="EMBL" id="FUYS01000007">
    <property type="protein sequence ID" value="SKB74168.1"/>
    <property type="molecule type" value="Genomic_DNA"/>
</dbReference>
<gene>
    <name evidence="8" type="ORF">SAMN05660226_02917</name>
</gene>
<dbReference type="Pfam" id="PF07971">
    <property type="entry name" value="Glyco_hydro_92"/>
    <property type="match status" value="1"/>
</dbReference>
<dbReference type="InterPro" id="IPR005887">
    <property type="entry name" value="GH92_a_mannosidase_put"/>
</dbReference>
<dbReference type="SUPFAM" id="SSF48208">
    <property type="entry name" value="Six-hairpin glycosidases"/>
    <property type="match status" value="1"/>
</dbReference>
<evidence type="ECO:0000259" key="7">
    <source>
        <dbReference type="Pfam" id="PF17678"/>
    </source>
</evidence>
<dbReference type="GO" id="GO:0005975">
    <property type="term" value="P:carbohydrate metabolic process"/>
    <property type="evidence" value="ECO:0007669"/>
    <property type="project" value="InterPro"/>
</dbReference>
<feature type="region of interest" description="Disordered" evidence="4">
    <location>
        <begin position="728"/>
        <end position="756"/>
    </location>
</feature>
<dbReference type="InterPro" id="IPR041371">
    <property type="entry name" value="GH92_N"/>
</dbReference>
<dbReference type="GO" id="GO:0006516">
    <property type="term" value="P:glycoprotein catabolic process"/>
    <property type="evidence" value="ECO:0007669"/>
    <property type="project" value="TreeGrafter"/>
</dbReference>
<evidence type="ECO:0000256" key="5">
    <source>
        <dbReference type="SAM" id="SignalP"/>
    </source>
</evidence>
<evidence type="ECO:0000313" key="8">
    <source>
        <dbReference type="EMBL" id="SKB74168.1"/>
    </source>
</evidence>
<feature type="chain" id="PRO_5011984406" evidence="5">
    <location>
        <begin position="21"/>
        <end position="756"/>
    </location>
</feature>
<evidence type="ECO:0000256" key="2">
    <source>
        <dbReference type="ARBA" id="ARBA00011245"/>
    </source>
</evidence>
<evidence type="ECO:0000256" key="4">
    <source>
        <dbReference type="SAM" id="MobiDB-lite"/>
    </source>
</evidence>
<dbReference type="InterPro" id="IPR008928">
    <property type="entry name" value="6-hairpin_glycosidase_sf"/>
</dbReference>
<feature type="domain" description="Glycosyl hydrolase family 92 N-terminal" evidence="7">
    <location>
        <begin position="27"/>
        <end position="258"/>
    </location>
</feature>
<dbReference type="PANTHER" id="PTHR12143:SF39">
    <property type="entry name" value="SECRETED PROTEIN"/>
    <property type="match status" value="1"/>
</dbReference>
<dbReference type="RefSeq" id="WP_139378705.1">
    <property type="nucleotide sequence ID" value="NZ_FUYS01000007.1"/>
</dbReference>
<proteinExistence type="predicted"/>
<evidence type="ECO:0000259" key="6">
    <source>
        <dbReference type="Pfam" id="PF07971"/>
    </source>
</evidence>
<keyword evidence="9" id="KW-1185">Reference proteome</keyword>
<dbReference type="Proteomes" id="UP000190541">
    <property type="component" value="Unassembled WGS sequence"/>
</dbReference>
<evidence type="ECO:0000256" key="1">
    <source>
        <dbReference type="ARBA" id="ARBA00001913"/>
    </source>
</evidence>
<dbReference type="GO" id="GO:0000224">
    <property type="term" value="F:peptide-N4-(N-acetyl-beta-glucosaminyl)asparagine amidase activity"/>
    <property type="evidence" value="ECO:0007669"/>
    <property type="project" value="TreeGrafter"/>
</dbReference>
<dbReference type="OrthoDB" id="9758101at2"/>
<dbReference type="InterPro" id="IPR012939">
    <property type="entry name" value="Glyco_hydro_92"/>
</dbReference>
<protein>
    <submittedName>
        <fullName evidence="8">Alpha-1,2-mannosidase, putative</fullName>
    </submittedName>
</protein>
<dbReference type="NCBIfam" id="TIGR01180">
    <property type="entry name" value="aman2_put"/>
    <property type="match status" value="1"/>
</dbReference>
<comment type="cofactor">
    <cofactor evidence="1">
        <name>Ca(2+)</name>
        <dbReference type="ChEBI" id="CHEBI:29108"/>
    </cofactor>
</comment>
<name>A0A1T5DR52_9SPHI</name>
<accession>A0A1T5DR52</accession>
<dbReference type="Gene3D" id="1.20.1050.60">
    <property type="entry name" value="alpha-1,2-mannosidase"/>
    <property type="match status" value="1"/>
</dbReference>
<evidence type="ECO:0000256" key="3">
    <source>
        <dbReference type="ARBA" id="ARBA00022837"/>
    </source>
</evidence>
<feature type="compositionally biased region" description="Polar residues" evidence="4">
    <location>
        <begin position="744"/>
        <end position="756"/>
    </location>
</feature>